<dbReference type="Gene3D" id="3.30.2170.10">
    <property type="entry name" value="archaeoglobus fulgidus dsm 4304 superfamily"/>
    <property type="match status" value="1"/>
</dbReference>
<gene>
    <name evidence="1" type="ORF">HH304_04485</name>
</gene>
<comment type="caution">
    <text evidence="1">The sequence shown here is derived from an EMBL/GenBank/DDBJ whole genome shotgun (WGS) entry which is preliminary data.</text>
</comment>
<accession>A0A848IVD3</accession>
<evidence type="ECO:0000313" key="1">
    <source>
        <dbReference type="EMBL" id="NMM47646.1"/>
    </source>
</evidence>
<keyword evidence="2" id="KW-1185">Reference proteome</keyword>
<sequence>MILAFDTYYFKDKAKTVCLTFKDWSDSEPTNSYEEIKDGIAEYEPGAFYKRELPCILSLLNKVKREFKYIKAIVIDGFVVLDDQNKLGLGGHLFNQLNSNIPIIGVAKSGFHGNKENVKELFRGESKKPLYITAIGIELETAFKHIKSMHGDFRMPTLLQILDTKTKEKVGNRVDGREP</sequence>
<proteinExistence type="predicted"/>
<evidence type="ECO:0000313" key="2">
    <source>
        <dbReference type="Proteomes" id="UP000559010"/>
    </source>
</evidence>
<name>A0A848IVD3_9BACT</name>
<dbReference type="Pfam" id="PF04493">
    <property type="entry name" value="Endonuclease_5"/>
    <property type="match status" value="1"/>
</dbReference>
<dbReference type="RefSeq" id="WP_169678263.1">
    <property type="nucleotide sequence ID" value="NZ_JABBNU010000002.1"/>
</dbReference>
<keyword evidence="1" id="KW-0378">Hydrolase</keyword>
<keyword evidence="1" id="KW-0540">Nuclease</keyword>
<dbReference type="InterPro" id="IPR007581">
    <property type="entry name" value="Endonuclease-V"/>
</dbReference>
<dbReference type="GO" id="GO:0004519">
    <property type="term" value="F:endonuclease activity"/>
    <property type="evidence" value="ECO:0007669"/>
    <property type="project" value="UniProtKB-KW"/>
</dbReference>
<dbReference type="AlphaFoldDB" id="A0A848IVD3"/>
<dbReference type="Proteomes" id="UP000559010">
    <property type="component" value="Unassembled WGS sequence"/>
</dbReference>
<dbReference type="EMBL" id="JABBNU010000002">
    <property type="protein sequence ID" value="NMM47646.1"/>
    <property type="molecule type" value="Genomic_DNA"/>
</dbReference>
<dbReference type="GO" id="GO:0006281">
    <property type="term" value="P:DNA repair"/>
    <property type="evidence" value="ECO:0007669"/>
    <property type="project" value="InterPro"/>
</dbReference>
<reference evidence="1 2" key="1">
    <citation type="submission" date="2020-04" db="EMBL/GenBank/DDBJ databases">
        <title>Flammeovirgaceae bacterium KN852 isolated from deep sea.</title>
        <authorList>
            <person name="Zhang D.-C."/>
        </authorList>
    </citation>
    <scope>NUCLEOTIDE SEQUENCE [LARGE SCALE GENOMIC DNA]</scope>
    <source>
        <strain evidence="1 2">KN852</strain>
    </source>
</reference>
<keyword evidence="1" id="KW-0255">Endonuclease</keyword>
<organism evidence="1 2">
    <name type="scientific">Marinigracilibium pacificum</name>
    <dbReference type="NCBI Taxonomy" id="2729599"/>
    <lineage>
        <taxon>Bacteria</taxon>
        <taxon>Pseudomonadati</taxon>
        <taxon>Bacteroidota</taxon>
        <taxon>Cytophagia</taxon>
        <taxon>Cytophagales</taxon>
        <taxon>Flammeovirgaceae</taxon>
        <taxon>Marinigracilibium</taxon>
    </lineage>
</organism>
<protein>
    <submittedName>
        <fullName evidence="1">Endonuclease V</fullName>
    </submittedName>
</protein>